<feature type="compositionally biased region" description="Low complexity" evidence="3">
    <location>
        <begin position="128"/>
        <end position="143"/>
    </location>
</feature>
<evidence type="ECO:0000259" key="4">
    <source>
        <dbReference type="PROSITE" id="PS50048"/>
    </source>
</evidence>
<dbReference type="SMART" id="SM00906">
    <property type="entry name" value="Fungal_trans"/>
    <property type="match status" value="1"/>
</dbReference>
<dbReference type="Proteomes" id="UP001215280">
    <property type="component" value="Unassembled WGS sequence"/>
</dbReference>
<keyword evidence="6" id="KW-1185">Reference proteome</keyword>
<dbReference type="SUPFAM" id="SSF57701">
    <property type="entry name" value="Zn2/Cys6 DNA-binding domain"/>
    <property type="match status" value="1"/>
</dbReference>
<evidence type="ECO:0000313" key="5">
    <source>
        <dbReference type="EMBL" id="KAJ7741204.1"/>
    </source>
</evidence>
<dbReference type="GO" id="GO:0000981">
    <property type="term" value="F:DNA-binding transcription factor activity, RNA polymerase II-specific"/>
    <property type="evidence" value="ECO:0007669"/>
    <property type="project" value="InterPro"/>
</dbReference>
<dbReference type="InterPro" id="IPR050987">
    <property type="entry name" value="AtrR-like"/>
</dbReference>
<name>A0AAD7IED8_9AGAR</name>
<dbReference type="CDD" id="cd12148">
    <property type="entry name" value="fungal_TF_MHR"/>
    <property type="match status" value="1"/>
</dbReference>
<dbReference type="GO" id="GO:0003677">
    <property type="term" value="F:DNA binding"/>
    <property type="evidence" value="ECO:0007669"/>
    <property type="project" value="InterPro"/>
</dbReference>
<dbReference type="Pfam" id="PF00172">
    <property type="entry name" value="Zn_clus"/>
    <property type="match status" value="1"/>
</dbReference>
<dbReference type="GO" id="GO:0008270">
    <property type="term" value="F:zinc ion binding"/>
    <property type="evidence" value="ECO:0007669"/>
    <property type="project" value="InterPro"/>
</dbReference>
<evidence type="ECO:0000256" key="2">
    <source>
        <dbReference type="ARBA" id="ARBA00023242"/>
    </source>
</evidence>
<keyword evidence="1" id="KW-0479">Metal-binding</keyword>
<dbReference type="Pfam" id="PF04082">
    <property type="entry name" value="Fungal_trans"/>
    <property type="match status" value="1"/>
</dbReference>
<dbReference type="PANTHER" id="PTHR46910">
    <property type="entry name" value="TRANSCRIPTION FACTOR PDR1"/>
    <property type="match status" value="1"/>
</dbReference>
<reference evidence="5" key="1">
    <citation type="submission" date="2023-03" db="EMBL/GenBank/DDBJ databases">
        <title>Massive genome expansion in bonnet fungi (Mycena s.s.) driven by repeated elements and novel gene families across ecological guilds.</title>
        <authorList>
            <consortium name="Lawrence Berkeley National Laboratory"/>
            <person name="Harder C.B."/>
            <person name="Miyauchi S."/>
            <person name="Viragh M."/>
            <person name="Kuo A."/>
            <person name="Thoen E."/>
            <person name="Andreopoulos B."/>
            <person name="Lu D."/>
            <person name="Skrede I."/>
            <person name="Drula E."/>
            <person name="Henrissat B."/>
            <person name="Morin E."/>
            <person name="Kohler A."/>
            <person name="Barry K."/>
            <person name="LaButti K."/>
            <person name="Morin E."/>
            <person name="Salamov A."/>
            <person name="Lipzen A."/>
            <person name="Mereny Z."/>
            <person name="Hegedus B."/>
            <person name="Baldrian P."/>
            <person name="Stursova M."/>
            <person name="Weitz H."/>
            <person name="Taylor A."/>
            <person name="Grigoriev I.V."/>
            <person name="Nagy L.G."/>
            <person name="Martin F."/>
            <person name="Kauserud H."/>
        </authorList>
    </citation>
    <scope>NUCLEOTIDE SEQUENCE</scope>
    <source>
        <strain evidence="5">CBHHK188m</strain>
    </source>
</reference>
<dbReference type="InterPro" id="IPR001138">
    <property type="entry name" value="Zn2Cys6_DnaBD"/>
</dbReference>
<protein>
    <submittedName>
        <fullName evidence="5">Fungal-specific transcription factor domain-containing protein</fullName>
    </submittedName>
</protein>
<dbReference type="PROSITE" id="PS50048">
    <property type="entry name" value="ZN2_CY6_FUNGAL_2"/>
    <property type="match status" value="1"/>
</dbReference>
<evidence type="ECO:0000313" key="6">
    <source>
        <dbReference type="Proteomes" id="UP001215280"/>
    </source>
</evidence>
<dbReference type="AlphaFoldDB" id="A0AAD7IED8"/>
<feature type="compositionally biased region" description="Low complexity" evidence="3">
    <location>
        <begin position="58"/>
        <end position="71"/>
    </location>
</feature>
<dbReference type="GO" id="GO:0006351">
    <property type="term" value="P:DNA-templated transcription"/>
    <property type="evidence" value="ECO:0007669"/>
    <property type="project" value="InterPro"/>
</dbReference>
<dbReference type="CDD" id="cd00067">
    <property type="entry name" value="GAL4"/>
    <property type="match status" value="1"/>
</dbReference>
<evidence type="ECO:0000256" key="3">
    <source>
        <dbReference type="SAM" id="MobiDB-lite"/>
    </source>
</evidence>
<dbReference type="PANTHER" id="PTHR46910:SF38">
    <property type="entry name" value="ZN(2)-C6 FUNGAL-TYPE DOMAIN-CONTAINING PROTEIN"/>
    <property type="match status" value="1"/>
</dbReference>
<proteinExistence type="predicted"/>
<accession>A0AAD7IED8</accession>
<dbReference type="SMART" id="SM00066">
    <property type="entry name" value="GAL4"/>
    <property type="match status" value="1"/>
</dbReference>
<feature type="compositionally biased region" description="Basic and acidic residues" evidence="3">
    <location>
        <begin position="660"/>
        <end position="670"/>
    </location>
</feature>
<feature type="region of interest" description="Disordered" evidence="3">
    <location>
        <begin position="125"/>
        <end position="149"/>
    </location>
</feature>
<comment type="caution">
    <text evidence="5">The sequence shown here is derived from an EMBL/GenBank/DDBJ whole genome shotgun (WGS) entry which is preliminary data.</text>
</comment>
<evidence type="ECO:0000256" key="1">
    <source>
        <dbReference type="ARBA" id="ARBA00022723"/>
    </source>
</evidence>
<dbReference type="InterPro" id="IPR036864">
    <property type="entry name" value="Zn2-C6_fun-type_DNA-bd_sf"/>
</dbReference>
<gene>
    <name evidence="5" type="ORF">DFH07DRAFT_838300</name>
</gene>
<feature type="domain" description="Zn(2)-C6 fungal-type" evidence="4">
    <location>
        <begin position="22"/>
        <end position="55"/>
    </location>
</feature>
<dbReference type="InterPro" id="IPR007219">
    <property type="entry name" value="XnlR_reg_dom"/>
</dbReference>
<dbReference type="PROSITE" id="PS00463">
    <property type="entry name" value="ZN2_CY6_FUNGAL_1"/>
    <property type="match status" value="1"/>
</dbReference>
<feature type="region of interest" description="Disordered" evidence="3">
    <location>
        <begin position="651"/>
        <end position="703"/>
    </location>
</feature>
<feature type="region of interest" description="Disordered" evidence="3">
    <location>
        <begin position="57"/>
        <end position="79"/>
    </location>
</feature>
<dbReference type="EMBL" id="JARJLG010000124">
    <property type="protein sequence ID" value="KAJ7741204.1"/>
    <property type="molecule type" value="Genomic_DNA"/>
</dbReference>
<dbReference type="Gene3D" id="4.10.240.10">
    <property type="entry name" value="Zn(2)-C6 fungal-type DNA-binding domain"/>
    <property type="match status" value="1"/>
</dbReference>
<keyword evidence="2" id="KW-0539">Nucleus</keyword>
<sequence length="820" mass="91150">MADFQEDGITVPGSKRRRLRGSCDICKQRKIRCDSAQMPGNRCSNCIAFNSECTHSGTAAKKSSPSKTPPSQIVPEVSSTSKTAQAHVAAIVLQATTYIAEPDVRKVLLDVARYARNLENQLASFKQSSSLHSPSSRSSSPSSIKEEEPNFGVNGILSERFDRFRLDSDAERYFGKSSHFELINTAIDIKENFVLGSTPPREDLPPTKRPQFWYSPWEHAHLTLEVSSPPLTFPPSDLLQSLVSLFFAKVNIVLALLHRPTFERSLAANLHYSDKQFGETVLALCAVASKYSDDPRVVFEGTGSRLSSGWQYFRQLKPLSKPLLRSCTLYEAQTLCLCVIYLQGSSAPDGCWSLGGAGLRYAQEVGVHRRSRFVNRVEAEHWKRVFWVLICIDTLASSFCGRPRATSSTDYDLGYPVECDDEYWEGDAPDSALAWKQPEGKPSVLSYTVAYLKLIEILGMAQETIYLVNKKDKSEEWTKNVVANLDSALNAWIDVIPLHLRWDPHMEDPIFLTQSAVLYACYYHVQIQVHRIFIVGPNTNPMCLPRPSFNYPSLAICASSARACSHVMDMASRRGFLCNPHILNAVFDACIVLLLNVWGGRQAGLAVDPQKCLGDVEMCLGIFRAYESRWQIAGRQHDIITELMSATNMEPSYIPNPLKRGLDSEDRSRSPESQGSLHRSDSSPESQPDDGPTTPQYDFAPVPPDTAGVNFDPLFSLPMYTEDLGRLPVYEPLNWAQELDWVKNPHEGILLPLPEDIRNIVASSEALSTDSSLGMGVGAGVLPDSMSMLGETPGSYAWGDWGKYITNVEELMHSLENPSG</sequence>
<organism evidence="5 6">
    <name type="scientific">Mycena maculata</name>
    <dbReference type="NCBI Taxonomy" id="230809"/>
    <lineage>
        <taxon>Eukaryota</taxon>
        <taxon>Fungi</taxon>
        <taxon>Dikarya</taxon>
        <taxon>Basidiomycota</taxon>
        <taxon>Agaricomycotina</taxon>
        <taxon>Agaricomycetes</taxon>
        <taxon>Agaricomycetidae</taxon>
        <taxon>Agaricales</taxon>
        <taxon>Marasmiineae</taxon>
        <taxon>Mycenaceae</taxon>
        <taxon>Mycena</taxon>
    </lineage>
</organism>